<evidence type="ECO:0000313" key="2">
    <source>
        <dbReference type="EMBL" id="KDO32226.1"/>
    </source>
</evidence>
<dbReference type="GeneID" id="24125246"/>
<sequence length="471" mass="51264">MRASTLLSFCVAGLAGVTATAPVCILGAGPSGLASALRLAEKGITDVVIFDKKDGPGGKAENWVSPEGYIHQVGAIFGDTTMYPLVIELTDKFNVSRPSNPMRKNYVYYAPTGTILDSTVFPTNATAIAGAIQRYVGVYAKYAPYLAPGFKKGVPPAIAVPMSEFLPAHGLDALVPLFHLYITTFGYGSLEDIPALYAMMYYKPGGFIQFLTKQSSLFTVNYNLLFTKIAASLHCAKFNYNATIISTNRRATGASITYNVNGKGRQTQVCASIINTIPHRLDLLRPLSLDAKEVDVFKHVHSVQYFSSVWTLDQVEPRNWYAAQLKPTGNASAPFTVGGSLDNGAPVIFGTQLSDDKYFNVYSYKRGHDPISLENVTAMAQDALSKLNKNVSLPNAVAKPVQMTDLKFAKAWTYFAHVNSSAIANGWFQSLEKLQGHRSTYHTGSMRCMETVECSIASANDLVDTYFTTAH</sequence>
<dbReference type="STRING" id="695850.A0A067D0F6"/>
<dbReference type="InterPro" id="IPR036188">
    <property type="entry name" value="FAD/NAD-bd_sf"/>
</dbReference>
<keyword evidence="1" id="KW-0732">Signal</keyword>
<dbReference type="PRINTS" id="PR00419">
    <property type="entry name" value="ADXRDTASE"/>
</dbReference>
<dbReference type="Pfam" id="PF13450">
    <property type="entry name" value="NAD_binding_8"/>
    <property type="match status" value="1"/>
</dbReference>
<proteinExistence type="predicted"/>
<dbReference type="SUPFAM" id="SSF51905">
    <property type="entry name" value="FAD/NAD(P)-binding domain"/>
    <property type="match status" value="1"/>
</dbReference>
<dbReference type="AlphaFoldDB" id="A0A067D0F6"/>
<evidence type="ECO:0000256" key="1">
    <source>
        <dbReference type="SAM" id="SignalP"/>
    </source>
</evidence>
<accession>A0A067D0F6</accession>
<protein>
    <recommendedName>
        <fullName evidence="4">Amine oxidase domain-containing protein</fullName>
    </recommendedName>
</protein>
<dbReference type="KEGG" id="spar:SPRG_02704"/>
<dbReference type="EMBL" id="KK583195">
    <property type="protein sequence ID" value="KDO32226.1"/>
    <property type="molecule type" value="Genomic_DNA"/>
</dbReference>
<gene>
    <name evidence="2" type="ORF">SPRG_02704</name>
</gene>
<feature type="chain" id="PRO_5001635108" description="Amine oxidase domain-containing protein" evidence="1">
    <location>
        <begin position="20"/>
        <end position="471"/>
    </location>
</feature>
<dbReference type="Gene3D" id="3.50.50.60">
    <property type="entry name" value="FAD/NAD(P)-binding domain"/>
    <property type="match status" value="1"/>
</dbReference>
<reference evidence="2 3" key="1">
    <citation type="journal article" date="2013" name="PLoS Genet.">
        <title>Distinctive expansion of potential virulence genes in the genome of the oomycete fish pathogen Saprolegnia parasitica.</title>
        <authorList>
            <person name="Jiang R.H."/>
            <person name="de Bruijn I."/>
            <person name="Haas B.J."/>
            <person name="Belmonte R."/>
            <person name="Lobach L."/>
            <person name="Christie J."/>
            <person name="van den Ackerveken G."/>
            <person name="Bottin A."/>
            <person name="Bulone V."/>
            <person name="Diaz-Moreno S.M."/>
            <person name="Dumas B."/>
            <person name="Fan L."/>
            <person name="Gaulin E."/>
            <person name="Govers F."/>
            <person name="Grenville-Briggs L.J."/>
            <person name="Horner N.R."/>
            <person name="Levin J.Z."/>
            <person name="Mammella M."/>
            <person name="Meijer H.J."/>
            <person name="Morris P."/>
            <person name="Nusbaum C."/>
            <person name="Oome S."/>
            <person name="Phillips A.J."/>
            <person name="van Rooyen D."/>
            <person name="Rzeszutek E."/>
            <person name="Saraiva M."/>
            <person name="Secombes C.J."/>
            <person name="Seidl M.F."/>
            <person name="Snel B."/>
            <person name="Stassen J.H."/>
            <person name="Sykes S."/>
            <person name="Tripathy S."/>
            <person name="van den Berg H."/>
            <person name="Vega-Arreguin J.C."/>
            <person name="Wawra S."/>
            <person name="Young S.K."/>
            <person name="Zeng Q."/>
            <person name="Dieguez-Uribeondo J."/>
            <person name="Russ C."/>
            <person name="Tyler B.M."/>
            <person name="van West P."/>
        </authorList>
    </citation>
    <scope>NUCLEOTIDE SEQUENCE [LARGE SCALE GENOMIC DNA]</scope>
    <source>
        <strain evidence="2 3">CBS 223.65</strain>
    </source>
</reference>
<dbReference type="OMA" id="PYEFQTE"/>
<dbReference type="Gene3D" id="1.10.405.20">
    <property type="match status" value="1"/>
</dbReference>
<evidence type="ECO:0008006" key="4">
    <source>
        <dbReference type="Google" id="ProtNLM"/>
    </source>
</evidence>
<feature type="signal peptide" evidence="1">
    <location>
        <begin position="1"/>
        <end position="19"/>
    </location>
</feature>
<dbReference type="OrthoDB" id="5046242at2759"/>
<organism evidence="2 3">
    <name type="scientific">Saprolegnia parasitica (strain CBS 223.65)</name>
    <dbReference type="NCBI Taxonomy" id="695850"/>
    <lineage>
        <taxon>Eukaryota</taxon>
        <taxon>Sar</taxon>
        <taxon>Stramenopiles</taxon>
        <taxon>Oomycota</taxon>
        <taxon>Saprolegniomycetes</taxon>
        <taxon>Saprolegniales</taxon>
        <taxon>Saprolegniaceae</taxon>
        <taxon>Saprolegnia</taxon>
    </lineage>
</organism>
<evidence type="ECO:0000313" key="3">
    <source>
        <dbReference type="Proteomes" id="UP000030745"/>
    </source>
</evidence>
<dbReference type="VEuPathDB" id="FungiDB:SPRG_02704"/>
<dbReference type="RefSeq" id="XP_012196684.1">
    <property type="nucleotide sequence ID" value="XM_012341294.1"/>
</dbReference>
<name>A0A067D0F6_SAPPC</name>
<dbReference type="Proteomes" id="UP000030745">
    <property type="component" value="Unassembled WGS sequence"/>
</dbReference>
<keyword evidence="3" id="KW-1185">Reference proteome</keyword>
<dbReference type="Gene3D" id="3.30.70.1990">
    <property type="match status" value="1"/>
</dbReference>